<proteinExistence type="predicted"/>
<dbReference type="Pfam" id="PF13975">
    <property type="entry name" value="gag-asp_proteas"/>
    <property type="match status" value="1"/>
</dbReference>
<evidence type="ECO:0008006" key="3">
    <source>
        <dbReference type="Google" id="ProtNLM"/>
    </source>
</evidence>
<accession>A0A2R7Y3J7</accession>
<dbReference type="Proteomes" id="UP000244093">
    <property type="component" value="Unassembled WGS sequence"/>
</dbReference>
<protein>
    <recommendedName>
        <fullName evidence="3">Peptidase A2 domain-containing protein</fullName>
    </recommendedName>
</protein>
<dbReference type="InterPro" id="IPR021109">
    <property type="entry name" value="Peptidase_aspartic_dom_sf"/>
</dbReference>
<reference evidence="1 2" key="1">
    <citation type="journal article" date="2018" name="Syst. Appl. Microbiol.">
        <title>A new symbiotic nanoarchaeote (Candidatus Nanoclepta minutus) and its host (Zestosphaera tikiterensis gen. nov., sp. nov.) from a New Zealand hot spring.</title>
        <authorList>
            <person name="St John E."/>
            <person name="Liu Y."/>
            <person name="Podar M."/>
            <person name="Stott M.B."/>
            <person name="Meneghin J."/>
            <person name="Chen Z."/>
            <person name="Lagutin K."/>
            <person name="Mitchell K."/>
            <person name="Reysenbach A.L."/>
        </authorList>
    </citation>
    <scope>NUCLEOTIDE SEQUENCE [LARGE SCALE GENOMIC DNA]</scope>
    <source>
        <strain evidence="1">NZ3</strain>
    </source>
</reference>
<dbReference type="Gene3D" id="2.40.70.10">
    <property type="entry name" value="Acid Proteases"/>
    <property type="match status" value="1"/>
</dbReference>
<gene>
    <name evidence="1" type="ORF">B7O98_08090</name>
</gene>
<dbReference type="SUPFAM" id="SSF50630">
    <property type="entry name" value="Acid proteases"/>
    <property type="match status" value="1"/>
</dbReference>
<dbReference type="AlphaFoldDB" id="A0A2R7Y3J7"/>
<dbReference type="EMBL" id="NBVN01000005">
    <property type="protein sequence ID" value="PUA31937.1"/>
    <property type="molecule type" value="Genomic_DNA"/>
</dbReference>
<evidence type="ECO:0000313" key="1">
    <source>
        <dbReference type="EMBL" id="PUA31937.1"/>
    </source>
</evidence>
<comment type="caution">
    <text evidence="1">The sequence shown here is derived from an EMBL/GenBank/DDBJ whole genome shotgun (WGS) entry which is preliminary data.</text>
</comment>
<sequence length="126" mass="13806">MGFVYVDVIVHGVGMSRSIKMLVDIGSTYIVLKPDVIKELNLYETPYTAEVTLADGRKVRTKLYLAEVEVKGRKGPAFIVELDTPTPLLGVHALETLGFRVNPGTGEVEEISPEGGYLLNQQAKET</sequence>
<name>A0A2R7Y3J7_9CREN</name>
<evidence type="ECO:0000313" key="2">
    <source>
        <dbReference type="Proteomes" id="UP000244093"/>
    </source>
</evidence>
<organism evidence="1 2">
    <name type="scientific">Zestosphaera tikiterensis</name>
    <dbReference type="NCBI Taxonomy" id="1973259"/>
    <lineage>
        <taxon>Archaea</taxon>
        <taxon>Thermoproteota</taxon>
        <taxon>Thermoprotei</taxon>
        <taxon>Desulfurococcales</taxon>
        <taxon>Desulfurococcaceae</taxon>
        <taxon>Zestosphaera</taxon>
    </lineage>
</organism>